<feature type="compositionally biased region" description="Basic and acidic residues" evidence="1">
    <location>
        <begin position="343"/>
        <end position="359"/>
    </location>
</feature>
<feature type="region of interest" description="Disordered" evidence="1">
    <location>
        <begin position="83"/>
        <end position="144"/>
    </location>
</feature>
<name>A0A6A6UKN7_9PEZI</name>
<dbReference type="Proteomes" id="UP000799302">
    <property type="component" value="Unassembled WGS sequence"/>
</dbReference>
<feature type="compositionally biased region" description="Polar residues" evidence="1">
    <location>
        <begin position="115"/>
        <end position="126"/>
    </location>
</feature>
<evidence type="ECO:0000313" key="2">
    <source>
        <dbReference type="EMBL" id="KAF2671628.1"/>
    </source>
</evidence>
<feature type="region of interest" description="Disordered" evidence="1">
    <location>
        <begin position="1"/>
        <end position="47"/>
    </location>
</feature>
<protein>
    <submittedName>
        <fullName evidence="2">Uncharacterized protein</fullName>
    </submittedName>
</protein>
<proteinExistence type="predicted"/>
<dbReference type="EMBL" id="MU004232">
    <property type="protein sequence ID" value="KAF2671628.1"/>
    <property type="molecule type" value="Genomic_DNA"/>
</dbReference>
<sequence length="397" mass="44942">MSPPKPSKPKYHPSSPLNHPFSTFLPRAPSPTERYREYGTHDFDEPAVSDGRTIYERRRANAWARPFQRGAEFDRWLKRRDEQARRGRARGRREVVELSESSFGEVNSERRRGSSSDTIRAQSRSSRGVCEEDEHGIKNKKSQKSLKITPMHGISEDNRIIPCDVKRCAGCRFQIDRPILYEMPEELQDAARSLWDRMLPCHEQDVLGAFIEANKLYAKCMDDSKPDMTWESCRPLALARIMHFETLNPGTQRRKKYQRRALYQEQSQIDVWECGQSPIEAVDVVGYYDVGSYSEGPSTVNADSEESVNGDSDGEALDSHPGSNSVGSIRSLNSDNSESDGEGSSRDSRLGKLPKESRSKIRPAVEMANWCEALDEKPLPELPVELDCVETGRPSTA</sequence>
<feature type="compositionally biased region" description="Basic and acidic residues" evidence="1">
    <location>
        <begin position="33"/>
        <end position="44"/>
    </location>
</feature>
<feature type="region of interest" description="Disordered" evidence="1">
    <location>
        <begin position="295"/>
        <end position="365"/>
    </location>
</feature>
<feature type="compositionally biased region" description="Acidic residues" evidence="1">
    <location>
        <begin position="303"/>
        <end position="316"/>
    </location>
</feature>
<keyword evidence="3" id="KW-1185">Reference proteome</keyword>
<accession>A0A6A6UKN7</accession>
<evidence type="ECO:0000313" key="3">
    <source>
        <dbReference type="Proteomes" id="UP000799302"/>
    </source>
</evidence>
<dbReference type="AlphaFoldDB" id="A0A6A6UKN7"/>
<reference evidence="2" key="1">
    <citation type="journal article" date="2020" name="Stud. Mycol.">
        <title>101 Dothideomycetes genomes: a test case for predicting lifestyles and emergence of pathogens.</title>
        <authorList>
            <person name="Haridas S."/>
            <person name="Albert R."/>
            <person name="Binder M."/>
            <person name="Bloem J."/>
            <person name="Labutti K."/>
            <person name="Salamov A."/>
            <person name="Andreopoulos B."/>
            <person name="Baker S."/>
            <person name="Barry K."/>
            <person name="Bills G."/>
            <person name="Bluhm B."/>
            <person name="Cannon C."/>
            <person name="Castanera R."/>
            <person name="Culley D."/>
            <person name="Daum C."/>
            <person name="Ezra D."/>
            <person name="Gonzalez J."/>
            <person name="Henrissat B."/>
            <person name="Kuo A."/>
            <person name="Liang C."/>
            <person name="Lipzen A."/>
            <person name="Lutzoni F."/>
            <person name="Magnuson J."/>
            <person name="Mondo S."/>
            <person name="Nolan M."/>
            <person name="Ohm R."/>
            <person name="Pangilinan J."/>
            <person name="Park H.-J."/>
            <person name="Ramirez L."/>
            <person name="Alfaro M."/>
            <person name="Sun H."/>
            <person name="Tritt A."/>
            <person name="Yoshinaga Y."/>
            <person name="Zwiers L.-H."/>
            <person name="Turgeon B."/>
            <person name="Goodwin S."/>
            <person name="Spatafora J."/>
            <person name="Crous P."/>
            <person name="Grigoriev I."/>
        </authorList>
    </citation>
    <scope>NUCLEOTIDE SEQUENCE</scope>
    <source>
        <strain evidence="2">CBS 115976</strain>
    </source>
</reference>
<organism evidence="2 3">
    <name type="scientific">Microthyrium microscopicum</name>
    <dbReference type="NCBI Taxonomy" id="703497"/>
    <lineage>
        <taxon>Eukaryota</taxon>
        <taxon>Fungi</taxon>
        <taxon>Dikarya</taxon>
        <taxon>Ascomycota</taxon>
        <taxon>Pezizomycotina</taxon>
        <taxon>Dothideomycetes</taxon>
        <taxon>Dothideomycetes incertae sedis</taxon>
        <taxon>Microthyriales</taxon>
        <taxon>Microthyriaceae</taxon>
        <taxon>Microthyrium</taxon>
    </lineage>
</organism>
<evidence type="ECO:0000256" key="1">
    <source>
        <dbReference type="SAM" id="MobiDB-lite"/>
    </source>
</evidence>
<gene>
    <name evidence="2" type="ORF">BT63DRAFT_437621</name>
</gene>
<feature type="compositionally biased region" description="Polar residues" evidence="1">
    <location>
        <begin position="321"/>
        <end position="332"/>
    </location>
</feature>